<comment type="caution">
    <text evidence="1">The sequence shown here is derived from an EMBL/GenBank/DDBJ whole genome shotgun (WGS) entry which is preliminary data.</text>
</comment>
<accession>A0A8K0RLZ4</accession>
<dbReference type="AlphaFoldDB" id="A0A8K0RLZ4"/>
<gene>
    <name evidence="1" type="ORF">BKA59DRAFT_548531</name>
</gene>
<keyword evidence="2" id="KW-1185">Reference proteome</keyword>
<dbReference type="EMBL" id="JAGPXF010000007">
    <property type="protein sequence ID" value="KAH7235710.1"/>
    <property type="molecule type" value="Genomic_DNA"/>
</dbReference>
<dbReference type="Proteomes" id="UP000813427">
    <property type="component" value="Unassembled WGS sequence"/>
</dbReference>
<organism evidence="1 2">
    <name type="scientific">Fusarium tricinctum</name>
    <dbReference type="NCBI Taxonomy" id="61284"/>
    <lineage>
        <taxon>Eukaryota</taxon>
        <taxon>Fungi</taxon>
        <taxon>Dikarya</taxon>
        <taxon>Ascomycota</taxon>
        <taxon>Pezizomycotina</taxon>
        <taxon>Sordariomycetes</taxon>
        <taxon>Hypocreomycetidae</taxon>
        <taxon>Hypocreales</taxon>
        <taxon>Nectriaceae</taxon>
        <taxon>Fusarium</taxon>
        <taxon>Fusarium tricinctum species complex</taxon>
    </lineage>
</organism>
<protein>
    <submittedName>
        <fullName evidence="1">Uncharacterized protein</fullName>
    </submittedName>
</protein>
<evidence type="ECO:0000313" key="1">
    <source>
        <dbReference type="EMBL" id="KAH7235710.1"/>
    </source>
</evidence>
<evidence type="ECO:0000313" key="2">
    <source>
        <dbReference type="Proteomes" id="UP000813427"/>
    </source>
</evidence>
<reference evidence="1" key="1">
    <citation type="journal article" date="2021" name="Nat. Commun.">
        <title>Genetic determinants of endophytism in the Arabidopsis root mycobiome.</title>
        <authorList>
            <person name="Mesny F."/>
            <person name="Miyauchi S."/>
            <person name="Thiergart T."/>
            <person name="Pickel B."/>
            <person name="Atanasova L."/>
            <person name="Karlsson M."/>
            <person name="Huettel B."/>
            <person name="Barry K.W."/>
            <person name="Haridas S."/>
            <person name="Chen C."/>
            <person name="Bauer D."/>
            <person name="Andreopoulos W."/>
            <person name="Pangilinan J."/>
            <person name="LaButti K."/>
            <person name="Riley R."/>
            <person name="Lipzen A."/>
            <person name="Clum A."/>
            <person name="Drula E."/>
            <person name="Henrissat B."/>
            <person name="Kohler A."/>
            <person name="Grigoriev I.V."/>
            <person name="Martin F.M."/>
            <person name="Hacquard S."/>
        </authorList>
    </citation>
    <scope>NUCLEOTIDE SEQUENCE</scope>
    <source>
        <strain evidence="1">MPI-SDFR-AT-0068</strain>
    </source>
</reference>
<proteinExistence type="predicted"/>
<sequence>MDSSPESNSSTDSIHTSMATLAFRVRDGNNLNSIQTVHIELHDMKSTGLPEAYDESGRTWITHGIRVIKMRHHASQGFDHGGKVLDHIETIARCLRSSMYLQLTPVCLDAEIIYGITNPMSAHMDVSHLGAITVSVGQDIPSSMVKMGVTKPTAEILLRRLFGNEMFTCLAAGHAGWEILEASHPLTTAMRNYPHMVCDPRTLVPPRDFFDETSMSGGPGATRHVMHHGSQSWMQLFAQQPFEMLVRRAASSDERNDVVVPLVSANITGDPLAQPEDRMTVRFMAWKPRI</sequence>
<name>A0A8K0RLZ4_9HYPO</name>
<dbReference type="OrthoDB" id="5025817at2759"/>